<sequence>MSLPIILRERARETAAFSRSLEETVVSGRGGFLFVRGGAGSGKSALLNDAAERAHEAGFAVVRIRGNHTEHLLDHNVALRVVRGMRDKLGPDLCGAFEEGLPSGVRTALDDRAGGFDTAADPRLTQALVSAMDQLVTRYGAGPVLLAIDNLHWMDRGSLRWLGLLLERLSSLPVLVFGSVCEGISGTDDELLEELLVNGTSVAELRPLGETAVGEILAAVLQADPDPAFTAAALRVTAGYPLLVMTLAELLTELGIRPDAPSAPLLAELATDSVAMSVRVRTRRISPDAFAVYRIVAALDGDATIDNVAFLSGIDPVAVDEVCHAMRKMGLLSGGSARLRAAQPLARNSVLRECPPTLLQNVHTQAASLLHDAGAPAVTVARHLLVVRRPLSEHWVVAALLAAASDAHAENDTGAYIQYLRRALIEPLPHDTAAKILTQLTGALARVDITDAAAHLDRALAASPSAVSEAMTPDLFVLLALASRKEQVQAVHRHTDADRRQALAPSMRMLRHLLPLGDAVPDEPAAAEAVDSPLSMALRAWDDAATMGASAEAVTEQALRATAVPGLRAEALVGQAFALRALAATGELNKGLRLCEAVVAEARHQGVVPVVAIAVHMRSVFLRRLGMLGKAQADASESVRLVRSWDPEGVSSAWQLLHAQAVHLLTDASGTDLAWRLVHRMNRSRSVSACDRGAQALYATGRLRLRTGDHREALRDFIACGSALADHGTVNPAVMAWQLHAAMALVRLGQTGAATKHVREHLEKAASWGAPAPMANGLRVRALVAGPSGSAAALEEAIDILRPTEERLGLAHALLQRGQQLRAAHDLTTARRVLREAHDITLRLDSPSLMASVSRELKAAGGRAPRSPRQGFAALTDSERRVAYLAAQGRKNREIAQSLFVQMRTVEIHLTNTYRKLGIGGRDELAAALATPATGLGGAPRGGAVGKRSLGRIGTGGVADSAKRRIAAAHYSRRDTPAGEPG</sequence>
<dbReference type="SUPFAM" id="SSF48452">
    <property type="entry name" value="TPR-like"/>
    <property type="match status" value="1"/>
</dbReference>
<dbReference type="CDD" id="cd06170">
    <property type="entry name" value="LuxR_C_like"/>
    <property type="match status" value="1"/>
</dbReference>
<dbReference type="GO" id="GO:0005737">
    <property type="term" value="C:cytoplasm"/>
    <property type="evidence" value="ECO:0007669"/>
    <property type="project" value="TreeGrafter"/>
</dbReference>
<dbReference type="InterPro" id="IPR011990">
    <property type="entry name" value="TPR-like_helical_dom_sf"/>
</dbReference>
<reference evidence="4" key="1">
    <citation type="submission" date="2024-07" db="EMBL/GenBank/DDBJ databases">
        <authorList>
            <person name="Yu S.T."/>
        </authorList>
    </citation>
    <scope>NUCLEOTIDE SEQUENCE</scope>
    <source>
        <strain evidence="4">R39</strain>
    </source>
</reference>
<dbReference type="RefSeq" id="WP_369221615.1">
    <property type="nucleotide sequence ID" value="NZ_CP163441.1"/>
</dbReference>
<dbReference type="PROSITE" id="PS50043">
    <property type="entry name" value="HTH_LUXR_2"/>
    <property type="match status" value="1"/>
</dbReference>
<dbReference type="GO" id="GO:0003677">
    <property type="term" value="F:DNA binding"/>
    <property type="evidence" value="ECO:0007669"/>
    <property type="project" value="InterPro"/>
</dbReference>
<dbReference type="EMBL" id="CP163441">
    <property type="protein sequence ID" value="XDQ42083.1"/>
    <property type="molecule type" value="Genomic_DNA"/>
</dbReference>
<dbReference type="InterPro" id="IPR041664">
    <property type="entry name" value="AAA_16"/>
</dbReference>
<dbReference type="Pfam" id="PF00196">
    <property type="entry name" value="GerE"/>
    <property type="match status" value="1"/>
</dbReference>
<dbReference type="GO" id="GO:0004016">
    <property type="term" value="F:adenylate cyclase activity"/>
    <property type="evidence" value="ECO:0007669"/>
    <property type="project" value="TreeGrafter"/>
</dbReference>
<evidence type="ECO:0000259" key="3">
    <source>
        <dbReference type="PROSITE" id="PS50043"/>
    </source>
</evidence>
<gene>
    <name evidence="4" type="ORF">AB5J52_07320</name>
</gene>
<keyword evidence="1" id="KW-0547">Nucleotide-binding</keyword>
<dbReference type="InterPro" id="IPR027417">
    <property type="entry name" value="P-loop_NTPase"/>
</dbReference>
<dbReference type="Gene3D" id="1.25.40.10">
    <property type="entry name" value="Tetratricopeptide repeat domain"/>
    <property type="match status" value="1"/>
</dbReference>
<dbReference type="PROSITE" id="PS00622">
    <property type="entry name" value="HTH_LUXR_1"/>
    <property type="match status" value="1"/>
</dbReference>
<name>A0AB39QL91_9ACTN</name>
<dbReference type="Gene3D" id="3.40.50.300">
    <property type="entry name" value="P-loop containing nucleotide triphosphate hydrolases"/>
    <property type="match status" value="1"/>
</dbReference>
<dbReference type="GO" id="GO:0005524">
    <property type="term" value="F:ATP binding"/>
    <property type="evidence" value="ECO:0007669"/>
    <property type="project" value="UniProtKB-KW"/>
</dbReference>
<evidence type="ECO:0000256" key="2">
    <source>
        <dbReference type="ARBA" id="ARBA00022840"/>
    </source>
</evidence>
<dbReference type="PRINTS" id="PR00038">
    <property type="entry name" value="HTHLUXR"/>
</dbReference>
<protein>
    <submittedName>
        <fullName evidence="4">BREX system ATP-binding domain-containing protein</fullName>
    </submittedName>
</protein>
<keyword evidence="2 4" id="KW-0067">ATP-binding</keyword>
<dbReference type="InterPro" id="IPR016032">
    <property type="entry name" value="Sig_transdc_resp-reg_C-effctor"/>
</dbReference>
<dbReference type="AlphaFoldDB" id="A0AB39QL91"/>
<dbReference type="InterPro" id="IPR000792">
    <property type="entry name" value="Tscrpt_reg_LuxR_C"/>
</dbReference>
<dbReference type="InterPro" id="IPR036388">
    <property type="entry name" value="WH-like_DNA-bd_sf"/>
</dbReference>
<dbReference type="PANTHER" id="PTHR16305:SF35">
    <property type="entry name" value="TRANSCRIPTIONAL ACTIVATOR DOMAIN"/>
    <property type="match status" value="1"/>
</dbReference>
<organism evidence="4">
    <name type="scientific">Streptomyces sp. R39</name>
    <dbReference type="NCBI Taxonomy" id="3238631"/>
    <lineage>
        <taxon>Bacteria</taxon>
        <taxon>Bacillati</taxon>
        <taxon>Actinomycetota</taxon>
        <taxon>Actinomycetes</taxon>
        <taxon>Kitasatosporales</taxon>
        <taxon>Streptomycetaceae</taxon>
        <taxon>Streptomyces</taxon>
    </lineage>
</organism>
<dbReference type="SMART" id="SM00421">
    <property type="entry name" value="HTH_LUXR"/>
    <property type="match status" value="1"/>
</dbReference>
<dbReference type="PANTHER" id="PTHR16305">
    <property type="entry name" value="TESTICULAR SOLUBLE ADENYLYL CYCLASE"/>
    <property type="match status" value="1"/>
</dbReference>
<dbReference type="Pfam" id="PF13191">
    <property type="entry name" value="AAA_16"/>
    <property type="match status" value="1"/>
</dbReference>
<accession>A0AB39QL91</accession>
<evidence type="ECO:0000313" key="4">
    <source>
        <dbReference type="EMBL" id="XDQ42083.1"/>
    </source>
</evidence>
<dbReference type="SUPFAM" id="SSF46894">
    <property type="entry name" value="C-terminal effector domain of the bipartite response regulators"/>
    <property type="match status" value="1"/>
</dbReference>
<feature type="domain" description="HTH luxR-type" evidence="3">
    <location>
        <begin position="868"/>
        <end position="933"/>
    </location>
</feature>
<dbReference type="Gene3D" id="1.10.10.10">
    <property type="entry name" value="Winged helix-like DNA-binding domain superfamily/Winged helix DNA-binding domain"/>
    <property type="match status" value="1"/>
</dbReference>
<evidence type="ECO:0000256" key="1">
    <source>
        <dbReference type="ARBA" id="ARBA00022741"/>
    </source>
</evidence>
<proteinExistence type="predicted"/>
<dbReference type="SUPFAM" id="SSF52540">
    <property type="entry name" value="P-loop containing nucleoside triphosphate hydrolases"/>
    <property type="match status" value="1"/>
</dbReference>
<dbReference type="GO" id="GO:0006355">
    <property type="term" value="P:regulation of DNA-templated transcription"/>
    <property type="evidence" value="ECO:0007669"/>
    <property type="project" value="InterPro"/>
</dbReference>